<dbReference type="PANTHER" id="PTHR31945">
    <property type="entry name" value="TRANSCRIPTION FACTOR SCREAM2-RELATED"/>
    <property type="match status" value="1"/>
</dbReference>
<dbReference type="Pfam" id="PF22754">
    <property type="entry name" value="bHLH-TF_ACT-like_plant"/>
    <property type="match status" value="1"/>
</dbReference>
<dbReference type="GO" id="GO:0043565">
    <property type="term" value="F:sequence-specific DNA binding"/>
    <property type="evidence" value="ECO:0007669"/>
    <property type="project" value="TreeGrafter"/>
</dbReference>
<comment type="caution">
    <text evidence="4">The sequence shown here is derived from an EMBL/GenBank/DDBJ whole genome shotgun (WGS) entry which is preliminary data.</text>
</comment>
<gene>
    <name evidence="4" type="ORF">O6P43_032009</name>
</gene>
<dbReference type="Proteomes" id="UP001163823">
    <property type="component" value="Chromosome 13"/>
</dbReference>
<dbReference type="InterPro" id="IPR054502">
    <property type="entry name" value="bHLH-TF_ACT-like_plant"/>
</dbReference>
<proteinExistence type="predicted"/>
<protein>
    <submittedName>
        <fullName evidence="4">Transcription factor bHLH35-like protein</fullName>
    </submittedName>
</protein>
<comment type="subcellular location">
    <subcellularLocation>
        <location evidence="1">Nucleus</location>
    </subcellularLocation>
</comment>
<accession>A0AAD7KWP2</accession>
<evidence type="ECO:0000256" key="2">
    <source>
        <dbReference type="ARBA" id="ARBA00023242"/>
    </source>
</evidence>
<dbReference type="GO" id="GO:0005634">
    <property type="term" value="C:nucleus"/>
    <property type="evidence" value="ECO:0007669"/>
    <property type="project" value="UniProtKB-SubCell"/>
</dbReference>
<reference evidence="4" key="1">
    <citation type="journal article" date="2023" name="Science">
        <title>Elucidation of the pathway for biosynthesis of saponin adjuvants from the soapbark tree.</title>
        <authorList>
            <person name="Reed J."/>
            <person name="Orme A."/>
            <person name="El-Demerdash A."/>
            <person name="Owen C."/>
            <person name="Martin L.B.B."/>
            <person name="Misra R.C."/>
            <person name="Kikuchi S."/>
            <person name="Rejzek M."/>
            <person name="Martin A.C."/>
            <person name="Harkess A."/>
            <person name="Leebens-Mack J."/>
            <person name="Louveau T."/>
            <person name="Stephenson M.J."/>
            <person name="Osbourn A."/>
        </authorList>
    </citation>
    <scope>NUCLEOTIDE SEQUENCE</scope>
    <source>
        <strain evidence="4">S10</strain>
    </source>
</reference>
<dbReference type="KEGG" id="qsa:O6P43_032009"/>
<dbReference type="InterPro" id="IPR051358">
    <property type="entry name" value="TF_AMS/ICE1/BHLH6-like"/>
</dbReference>
<dbReference type="AlphaFoldDB" id="A0AAD7KWP2"/>
<dbReference type="GO" id="GO:0003700">
    <property type="term" value="F:DNA-binding transcription factor activity"/>
    <property type="evidence" value="ECO:0007669"/>
    <property type="project" value="TreeGrafter"/>
</dbReference>
<organism evidence="4 5">
    <name type="scientific">Quillaja saponaria</name>
    <name type="common">Soap bark tree</name>
    <dbReference type="NCBI Taxonomy" id="32244"/>
    <lineage>
        <taxon>Eukaryota</taxon>
        <taxon>Viridiplantae</taxon>
        <taxon>Streptophyta</taxon>
        <taxon>Embryophyta</taxon>
        <taxon>Tracheophyta</taxon>
        <taxon>Spermatophyta</taxon>
        <taxon>Magnoliopsida</taxon>
        <taxon>eudicotyledons</taxon>
        <taxon>Gunneridae</taxon>
        <taxon>Pentapetalae</taxon>
        <taxon>rosids</taxon>
        <taxon>fabids</taxon>
        <taxon>Fabales</taxon>
        <taxon>Quillajaceae</taxon>
        <taxon>Quillaja</taxon>
    </lineage>
</organism>
<dbReference type="EMBL" id="JARAOO010000013">
    <property type="protein sequence ID" value="KAJ7947165.1"/>
    <property type="molecule type" value="Genomic_DNA"/>
</dbReference>
<name>A0AAD7KWP2_QUISA</name>
<feature type="domain" description="Plant bHLH transcription factor ACT-like" evidence="3">
    <location>
        <begin position="74"/>
        <end position="147"/>
    </location>
</feature>
<dbReference type="PANTHER" id="PTHR31945:SF27">
    <property type="entry name" value="TRANSCRIPTION FACTOR BHLH35-LIKE PROTEIN"/>
    <property type="match status" value="1"/>
</dbReference>
<keyword evidence="2" id="KW-0539">Nucleus</keyword>
<evidence type="ECO:0000259" key="3">
    <source>
        <dbReference type="Pfam" id="PF22754"/>
    </source>
</evidence>
<sequence length="154" mass="17781">MARRVHKKITLRKKLHILQAMANSKSLKRISIAIYIYKLKLLLDRVKREYANLIDIRREYLDLMKNLHYPQQVVKIEKVGPAFVVRVNCEKRGDTLVTILEAFEEMGLHVLQARVSCNNVFALEAIAVAEDKTLDVKIVTEALLKAINQKHFTS</sequence>
<evidence type="ECO:0000256" key="1">
    <source>
        <dbReference type="ARBA" id="ARBA00004123"/>
    </source>
</evidence>
<evidence type="ECO:0000313" key="5">
    <source>
        <dbReference type="Proteomes" id="UP001163823"/>
    </source>
</evidence>
<evidence type="ECO:0000313" key="4">
    <source>
        <dbReference type="EMBL" id="KAJ7947165.1"/>
    </source>
</evidence>
<keyword evidence="5" id="KW-1185">Reference proteome</keyword>